<dbReference type="OrthoDB" id="447173at2759"/>
<dbReference type="PANTHER" id="PTHR46961">
    <property type="entry name" value="DYNEIN HEAVY CHAIN 1, AXONEMAL-LIKE PROTEIN"/>
    <property type="match status" value="1"/>
</dbReference>
<keyword evidence="2" id="KW-1185">Reference proteome</keyword>
<gene>
    <name evidence="1" type="ORF">WN48_04021</name>
</gene>
<accession>A0A310SES0</accession>
<dbReference type="GO" id="GO:0051959">
    <property type="term" value="F:dynein light intermediate chain binding"/>
    <property type="evidence" value="ECO:0007669"/>
    <property type="project" value="InterPro"/>
</dbReference>
<evidence type="ECO:0000313" key="1">
    <source>
        <dbReference type="EMBL" id="OAD55988.1"/>
    </source>
</evidence>
<dbReference type="EMBL" id="KQ762237">
    <property type="protein sequence ID" value="OAD55988.1"/>
    <property type="molecule type" value="Genomic_DNA"/>
</dbReference>
<protein>
    <submittedName>
        <fullName evidence="1">Dynein heavy chain 1, axonemal</fullName>
    </submittedName>
</protein>
<evidence type="ECO:0000313" key="2">
    <source>
        <dbReference type="Proteomes" id="UP000250275"/>
    </source>
</evidence>
<dbReference type="GO" id="GO:0030286">
    <property type="term" value="C:dynein complex"/>
    <property type="evidence" value="ECO:0007669"/>
    <property type="project" value="InterPro"/>
</dbReference>
<reference evidence="1 2" key="1">
    <citation type="submission" date="2015-07" db="EMBL/GenBank/DDBJ databases">
        <title>The genome of Eufriesea mexicana.</title>
        <authorList>
            <person name="Pan H."/>
            <person name="Kapheim K."/>
        </authorList>
    </citation>
    <scope>NUCLEOTIDE SEQUENCE [LARGE SCALE GENOMIC DNA]</scope>
    <source>
        <strain evidence="1">0111107269</strain>
        <tissue evidence="1">Whole body</tissue>
    </source>
</reference>
<dbReference type="Gene3D" id="3.40.50.300">
    <property type="entry name" value="P-loop containing nucleotide triphosphate hydrolases"/>
    <property type="match status" value="1"/>
</dbReference>
<proteinExistence type="predicted"/>
<dbReference type="GO" id="GO:0007018">
    <property type="term" value="P:microtubule-based movement"/>
    <property type="evidence" value="ECO:0007669"/>
    <property type="project" value="InterPro"/>
</dbReference>
<dbReference type="InterPro" id="IPR027417">
    <property type="entry name" value="P-loop_NTPase"/>
</dbReference>
<name>A0A310SES0_9HYME</name>
<dbReference type="GO" id="GO:0045505">
    <property type="term" value="F:dynein intermediate chain binding"/>
    <property type="evidence" value="ECO:0007669"/>
    <property type="project" value="InterPro"/>
</dbReference>
<sequence>MTCRTDIFGGEMKAANRRSNSASRLRYYCVYRVSMHSHLHVVRPGNWYCFPKKGIDTALKECQECLGLERKRPCVRGLNVRDVYDRAECKTDGIFWTLLRAGIAMGDLNKRWYIFDGPVDAVWIENMNTVLDDNKKLCLTSGEIMKILPTMTMMSEVADLRVASPATVSRLTSNNHSLLINTRIIDKPNSQLHYCQF</sequence>
<dbReference type="Proteomes" id="UP000250275">
    <property type="component" value="Unassembled WGS sequence"/>
</dbReference>
<dbReference type="InterPro" id="IPR026983">
    <property type="entry name" value="DHC"/>
</dbReference>
<organism evidence="1 2">
    <name type="scientific">Eufriesea mexicana</name>
    <dbReference type="NCBI Taxonomy" id="516756"/>
    <lineage>
        <taxon>Eukaryota</taxon>
        <taxon>Metazoa</taxon>
        <taxon>Ecdysozoa</taxon>
        <taxon>Arthropoda</taxon>
        <taxon>Hexapoda</taxon>
        <taxon>Insecta</taxon>
        <taxon>Pterygota</taxon>
        <taxon>Neoptera</taxon>
        <taxon>Endopterygota</taxon>
        <taxon>Hymenoptera</taxon>
        <taxon>Apocrita</taxon>
        <taxon>Aculeata</taxon>
        <taxon>Apoidea</taxon>
        <taxon>Anthophila</taxon>
        <taxon>Apidae</taxon>
        <taxon>Eufriesea</taxon>
    </lineage>
</organism>
<dbReference type="PANTHER" id="PTHR46961:SF5">
    <property type="entry name" value="DYNEIN AXONEMAL HEAVY CHAIN 1"/>
    <property type="match status" value="1"/>
</dbReference>
<dbReference type="AlphaFoldDB" id="A0A310SES0"/>